<gene>
    <name evidence="2" type="ORF">IAB51_06670</name>
</gene>
<proteinExistence type="predicted"/>
<dbReference type="InterPro" id="IPR037523">
    <property type="entry name" value="VOC_core"/>
</dbReference>
<reference evidence="2" key="1">
    <citation type="submission" date="2020-10" db="EMBL/GenBank/DDBJ databases">
        <authorList>
            <person name="Gilroy R."/>
        </authorList>
    </citation>
    <scope>NUCLEOTIDE SEQUENCE</scope>
    <source>
        <strain evidence="2">CHK199-13235</strain>
    </source>
</reference>
<evidence type="ECO:0000313" key="3">
    <source>
        <dbReference type="Proteomes" id="UP000824002"/>
    </source>
</evidence>
<comment type="caution">
    <text evidence="2">The sequence shown here is derived from an EMBL/GenBank/DDBJ whole genome shotgun (WGS) entry which is preliminary data.</text>
</comment>
<dbReference type="EMBL" id="DVJP01000043">
    <property type="protein sequence ID" value="HIS76481.1"/>
    <property type="molecule type" value="Genomic_DNA"/>
</dbReference>
<dbReference type="Proteomes" id="UP000824002">
    <property type="component" value="Unassembled WGS sequence"/>
</dbReference>
<dbReference type="Pfam" id="PF00903">
    <property type="entry name" value="Glyoxalase"/>
    <property type="match status" value="1"/>
</dbReference>
<accession>A0A9D1FME1</accession>
<dbReference type="InterPro" id="IPR004360">
    <property type="entry name" value="Glyas_Fos-R_dOase_dom"/>
</dbReference>
<dbReference type="InterPro" id="IPR029068">
    <property type="entry name" value="Glyas_Bleomycin-R_OHBP_Dase"/>
</dbReference>
<reference evidence="2" key="2">
    <citation type="journal article" date="2021" name="PeerJ">
        <title>Extensive microbial diversity within the chicken gut microbiome revealed by metagenomics and culture.</title>
        <authorList>
            <person name="Gilroy R."/>
            <person name="Ravi A."/>
            <person name="Getino M."/>
            <person name="Pursley I."/>
            <person name="Horton D.L."/>
            <person name="Alikhan N.F."/>
            <person name="Baker D."/>
            <person name="Gharbi K."/>
            <person name="Hall N."/>
            <person name="Watson M."/>
            <person name="Adriaenssens E.M."/>
            <person name="Foster-Nyarko E."/>
            <person name="Jarju S."/>
            <person name="Secka A."/>
            <person name="Antonio M."/>
            <person name="Oren A."/>
            <person name="Chaudhuri R.R."/>
            <person name="La Ragione R."/>
            <person name="Hildebrand F."/>
            <person name="Pallen M.J."/>
        </authorList>
    </citation>
    <scope>NUCLEOTIDE SEQUENCE</scope>
    <source>
        <strain evidence="2">CHK199-13235</strain>
    </source>
</reference>
<evidence type="ECO:0000313" key="2">
    <source>
        <dbReference type="EMBL" id="HIS76481.1"/>
    </source>
</evidence>
<evidence type="ECO:0000259" key="1">
    <source>
        <dbReference type="PROSITE" id="PS51819"/>
    </source>
</evidence>
<feature type="domain" description="VOC" evidence="1">
    <location>
        <begin position="2"/>
        <end position="116"/>
    </location>
</feature>
<sequence length="121" mass="13449">MKVLRCVNIPTTNIETMREFYAMVFETTGDDSHGGPNRVEFQTGSVMLVLCRVSAPPVVHPESCGLEFGTENIDAEYERLKNAGVSLDGPPVTYPWGWRAFGFRDPDGNHYDFVEYVGGNA</sequence>
<organism evidence="2 3">
    <name type="scientific">Candidatus Merdivicinus excrementipullorum</name>
    <dbReference type="NCBI Taxonomy" id="2840867"/>
    <lineage>
        <taxon>Bacteria</taxon>
        <taxon>Bacillati</taxon>
        <taxon>Bacillota</taxon>
        <taxon>Clostridia</taxon>
        <taxon>Eubacteriales</taxon>
        <taxon>Oscillospiraceae</taxon>
        <taxon>Oscillospiraceae incertae sedis</taxon>
        <taxon>Candidatus Merdivicinus</taxon>
    </lineage>
</organism>
<dbReference type="Gene3D" id="3.10.180.10">
    <property type="entry name" value="2,3-Dihydroxybiphenyl 1,2-Dioxygenase, domain 1"/>
    <property type="match status" value="1"/>
</dbReference>
<dbReference type="PROSITE" id="PS51819">
    <property type="entry name" value="VOC"/>
    <property type="match status" value="1"/>
</dbReference>
<dbReference type="SUPFAM" id="SSF54593">
    <property type="entry name" value="Glyoxalase/Bleomycin resistance protein/Dihydroxybiphenyl dioxygenase"/>
    <property type="match status" value="1"/>
</dbReference>
<protein>
    <submittedName>
        <fullName evidence="2">VOC family protein</fullName>
    </submittedName>
</protein>
<dbReference type="AlphaFoldDB" id="A0A9D1FME1"/>
<name>A0A9D1FME1_9FIRM</name>